<evidence type="ECO:0000313" key="5">
    <source>
        <dbReference type="Proteomes" id="UP000032749"/>
    </source>
</evidence>
<dbReference type="SUPFAM" id="SSF47226">
    <property type="entry name" value="Histidine-containing phosphotransfer domain, HPT domain"/>
    <property type="match status" value="1"/>
</dbReference>
<gene>
    <name evidence="4" type="ORF">OLEAN_C12280</name>
</gene>
<evidence type="ECO:0000313" key="4">
    <source>
        <dbReference type="EMBL" id="CCK75404.1"/>
    </source>
</evidence>
<dbReference type="InterPro" id="IPR036641">
    <property type="entry name" value="HPT_dom_sf"/>
</dbReference>
<organism evidence="4 5">
    <name type="scientific">Oleispira antarctica RB-8</name>
    <dbReference type="NCBI Taxonomy" id="698738"/>
    <lineage>
        <taxon>Bacteria</taxon>
        <taxon>Pseudomonadati</taxon>
        <taxon>Pseudomonadota</taxon>
        <taxon>Gammaproteobacteria</taxon>
        <taxon>Oceanospirillales</taxon>
        <taxon>Oceanospirillaceae</taxon>
        <taxon>Oleispira</taxon>
    </lineage>
</organism>
<protein>
    <submittedName>
        <fullName evidence="4">Probable Hpt</fullName>
    </submittedName>
</protein>
<proteinExistence type="predicted"/>
<dbReference type="GO" id="GO:0000160">
    <property type="term" value="P:phosphorelay signal transduction system"/>
    <property type="evidence" value="ECO:0007669"/>
    <property type="project" value="UniProtKB-KW"/>
</dbReference>
<feature type="domain" description="HPt" evidence="3">
    <location>
        <begin position="19"/>
        <end position="112"/>
    </location>
</feature>
<dbReference type="OrthoDB" id="9131849at2"/>
<sequence length="114" mass="12629">MDKTSHFDTEALAMLEEIMEDEFPELIQVFIADSDPRVPAMQSGLDERSSSILRDIAHSFKGASSNLSALPLADLCFQVEEKARDNNLDGIQPLITAIDAEYQSVKSILMSLIK</sequence>
<evidence type="ECO:0000259" key="3">
    <source>
        <dbReference type="PROSITE" id="PS50894"/>
    </source>
</evidence>
<dbReference type="KEGG" id="oai:OLEAN_C12280"/>
<dbReference type="CDD" id="cd00088">
    <property type="entry name" value="HPT"/>
    <property type="match status" value="1"/>
</dbReference>
<evidence type="ECO:0000256" key="1">
    <source>
        <dbReference type="ARBA" id="ARBA00023012"/>
    </source>
</evidence>
<dbReference type="SMART" id="SM00073">
    <property type="entry name" value="HPT"/>
    <property type="match status" value="1"/>
</dbReference>
<dbReference type="GO" id="GO:0004672">
    <property type="term" value="F:protein kinase activity"/>
    <property type="evidence" value="ECO:0007669"/>
    <property type="project" value="UniProtKB-ARBA"/>
</dbReference>
<dbReference type="Gene3D" id="1.20.120.160">
    <property type="entry name" value="HPT domain"/>
    <property type="match status" value="1"/>
</dbReference>
<accession>R4YT12</accession>
<dbReference type="InterPro" id="IPR008207">
    <property type="entry name" value="Sig_transdc_His_kin_Hpt_dom"/>
</dbReference>
<keyword evidence="2" id="KW-0597">Phosphoprotein</keyword>
<feature type="modified residue" description="Phosphohistidine" evidence="2">
    <location>
        <position position="58"/>
    </location>
</feature>
<dbReference type="AlphaFoldDB" id="R4YT12"/>
<name>R4YT12_OLEAN</name>
<dbReference type="Pfam" id="PF01627">
    <property type="entry name" value="Hpt"/>
    <property type="match status" value="1"/>
</dbReference>
<dbReference type="STRING" id="698738.OLEAN_C12280"/>
<dbReference type="PROSITE" id="PS50894">
    <property type="entry name" value="HPT"/>
    <property type="match status" value="1"/>
</dbReference>
<reference evidence="4 5" key="1">
    <citation type="journal article" date="2013" name="Nat. Commun.">
        <title>Genome sequence and functional genomic analysis of the oil-degrading bacterium Oleispira antarctica.</title>
        <authorList>
            <person name="Kube M."/>
            <person name="Chernikova T.N."/>
            <person name="Al-Ramahi Y."/>
            <person name="Beloqui A."/>
            <person name="Lopez-Cortez N."/>
            <person name="Guazzaroni M.E."/>
            <person name="Heipieper H.J."/>
            <person name="Klages S."/>
            <person name="Kotsyurbenko O.R."/>
            <person name="Langer I."/>
            <person name="Nechitaylo T.Y."/>
            <person name="Lunsdorf H."/>
            <person name="Fernandez M."/>
            <person name="Juarez S."/>
            <person name="Ciordia S."/>
            <person name="Singer A."/>
            <person name="Kagan O."/>
            <person name="Egorova O."/>
            <person name="Petit P.A."/>
            <person name="Stogios P."/>
            <person name="Kim Y."/>
            <person name="Tchigvintsev A."/>
            <person name="Flick R."/>
            <person name="Denaro R."/>
            <person name="Genovese M."/>
            <person name="Albar J.P."/>
            <person name="Reva O.N."/>
            <person name="Martinez-Gomariz M."/>
            <person name="Tran H."/>
            <person name="Ferrer M."/>
            <person name="Savchenko A."/>
            <person name="Yakunin A.F."/>
            <person name="Yakimov M.M."/>
            <person name="Golyshina O.V."/>
            <person name="Reinhardt R."/>
            <person name="Golyshin P.N."/>
        </authorList>
    </citation>
    <scope>NUCLEOTIDE SEQUENCE [LARGE SCALE GENOMIC DNA]</scope>
</reference>
<evidence type="ECO:0000256" key="2">
    <source>
        <dbReference type="PROSITE-ProRule" id="PRU00110"/>
    </source>
</evidence>
<keyword evidence="5" id="KW-1185">Reference proteome</keyword>
<keyword evidence="1" id="KW-0902">Two-component regulatory system</keyword>
<dbReference type="EMBL" id="FO203512">
    <property type="protein sequence ID" value="CCK75404.1"/>
    <property type="molecule type" value="Genomic_DNA"/>
</dbReference>
<dbReference type="HOGENOM" id="CLU_157042_1_0_6"/>
<dbReference type="Proteomes" id="UP000032749">
    <property type="component" value="Chromosome"/>
</dbReference>